<accession>A0A914PP02</accession>
<reference evidence="2" key="1">
    <citation type="submission" date="2022-11" db="UniProtKB">
        <authorList>
            <consortium name="WormBaseParasite"/>
        </authorList>
    </citation>
    <scope>IDENTIFICATION</scope>
</reference>
<dbReference type="AlphaFoldDB" id="A0A914PP02"/>
<proteinExistence type="predicted"/>
<keyword evidence="1" id="KW-1185">Reference proteome</keyword>
<evidence type="ECO:0000313" key="2">
    <source>
        <dbReference type="WBParaSite" id="PDA_v2.g17748.t1"/>
    </source>
</evidence>
<dbReference type="WBParaSite" id="PDA_v2.g17748.t1">
    <property type="protein sequence ID" value="PDA_v2.g17748.t1"/>
    <property type="gene ID" value="PDA_v2.g17748"/>
</dbReference>
<name>A0A914PP02_9BILA</name>
<evidence type="ECO:0000313" key="1">
    <source>
        <dbReference type="Proteomes" id="UP000887578"/>
    </source>
</evidence>
<organism evidence="1 2">
    <name type="scientific">Panagrolaimus davidi</name>
    <dbReference type="NCBI Taxonomy" id="227884"/>
    <lineage>
        <taxon>Eukaryota</taxon>
        <taxon>Metazoa</taxon>
        <taxon>Ecdysozoa</taxon>
        <taxon>Nematoda</taxon>
        <taxon>Chromadorea</taxon>
        <taxon>Rhabditida</taxon>
        <taxon>Tylenchina</taxon>
        <taxon>Panagrolaimomorpha</taxon>
        <taxon>Panagrolaimoidea</taxon>
        <taxon>Panagrolaimidae</taxon>
        <taxon>Panagrolaimus</taxon>
    </lineage>
</organism>
<dbReference type="Proteomes" id="UP000887578">
    <property type="component" value="Unplaced"/>
</dbReference>
<sequence length="329" mass="37737">MPCLIPEILFGIGKKLIENGNLKTIVKFSFSGKESFNVLKNVFASISTIEIYYNFIGIGWDKEPYIFDVEEFPKSFMYCIGGNVKSLYIEREINPIFQTIIDKIISEKQLISFSAGKGSYFSNTLKMDKFLPIFSSTLKELKIPSRALNEEIIDSLTLQTLSLVNYFHFSLSKLFIKCEKINSPFHASIQTLTFNDKTGILYLVKEKFKFLFQIFSSLKNIHFNMKYDGEIKQDLSALLELVKNAGFSSNIVYTVLSNGMYLDSENDSNLAVCKNICKDFVYDSSNPMFHCFLQTFKAADSQETYLKVLIPKKQKLDSENFVTYVPLIF</sequence>
<protein>
    <submittedName>
        <fullName evidence="2">Uncharacterized protein</fullName>
    </submittedName>
</protein>